<proteinExistence type="predicted"/>
<organism evidence="1 2">
    <name type="scientific">Paramecium octaurelia</name>
    <dbReference type="NCBI Taxonomy" id="43137"/>
    <lineage>
        <taxon>Eukaryota</taxon>
        <taxon>Sar</taxon>
        <taxon>Alveolata</taxon>
        <taxon>Ciliophora</taxon>
        <taxon>Intramacronucleata</taxon>
        <taxon>Oligohymenophorea</taxon>
        <taxon>Peniculida</taxon>
        <taxon>Parameciidae</taxon>
        <taxon>Paramecium</taxon>
    </lineage>
</organism>
<evidence type="ECO:0000313" key="1">
    <source>
        <dbReference type="EMBL" id="CAD8189658.1"/>
    </source>
</evidence>
<accession>A0A8S1WHX9</accession>
<sequence length="79" mass="9633">MTNSTFCAQPSHCHQSRNQTQFNEMVLENLFLHQFKFPMFQRLWENFLFGRRDLLIQSYRVEISWMKLFGFQPIVARSE</sequence>
<dbReference type="EMBL" id="CAJJDP010000094">
    <property type="protein sequence ID" value="CAD8189658.1"/>
    <property type="molecule type" value="Genomic_DNA"/>
</dbReference>
<dbReference type="Proteomes" id="UP000683925">
    <property type="component" value="Unassembled WGS sequence"/>
</dbReference>
<reference evidence="1" key="1">
    <citation type="submission" date="2021-01" db="EMBL/GenBank/DDBJ databases">
        <authorList>
            <consortium name="Genoscope - CEA"/>
            <person name="William W."/>
        </authorList>
    </citation>
    <scope>NUCLEOTIDE SEQUENCE</scope>
</reference>
<evidence type="ECO:0000313" key="2">
    <source>
        <dbReference type="Proteomes" id="UP000683925"/>
    </source>
</evidence>
<protein>
    <submittedName>
        <fullName evidence="1">Uncharacterized protein</fullName>
    </submittedName>
</protein>
<name>A0A8S1WHX9_PAROT</name>
<dbReference type="AlphaFoldDB" id="A0A8S1WHX9"/>
<keyword evidence="2" id="KW-1185">Reference proteome</keyword>
<gene>
    <name evidence="1" type="ORF">POCTA_138.1.T0950169</name>
</gene>
<comment type="caution">
    <text evidence="1">The sequence shown here is derived from an EMBL/GenBank/DDBJ whole genome shotgun (WGS) entry which is preliminary data.</text>
</comment>